<proteinExistence type="predicted"/>
<organism evidence="3 4">
    <name type="scientific">Paenibacillus paeoniae</name>
    <dbReference type="NCBI Taxonomy" id="2292705"/>
    <lineage>
        <taxon>Bacteria</taxon>
        <taxon>Bacillati</taxon>
        <taxon>Bacillota</taxon>
        <taxon>Bacilli</taxon>
        <taxon>Bacillales</taxon>
        <taxon>Paenibacillaceae</taxon>
        <taxon>Paenibacillus</taxon>
    </lineage>
</organism>
<dbReference type="AlphaFoldDB" id="A0A371PHA1"/>
<dbReference type="SUPFAM" id="SSF46955">
    <property type="entry name" value="Putative DNA-binding domain"/>
    <property type="match status" value="1"/>
</dbReference>
<dbReference type="GO" id="GO:0003677">
    <property type="term" value="F:DNA binding"/>
    <property type="evidence" value="ECO:0007669"/>
    <property type="project" value="UniProtKB-KW"/>
</dbReference>
<dbReference type="SMART" id="SM00422">
    <property type="entry name" value="HTH_MERR"/>
    <property type="match status" value="1"/>
</dbReference>
<evidence type="ECO:0000313" key="4">
    <source>
        <dbReference type="Proteomes" id="UP000261905"/>
    </source>
</evidence>
<dbReference type="InterPro" id="IPR047057">
    <property type="entry name" value="MerR_fam"/>
</dbReference>
<dbReference type="SUPFAM" id="SSF55136">
    <property type="entry name" value="Probable bacterial effector-binding domain"/>
    <property type="match status" value="1"/>
</dbReference>
<dbReference type="InterPro" id="IPR000551">
    <property type="entry name" value="MerR-type_HTH_dom"/>
</dbReference>
<dbReference type="RefSeq" id="WP_116041950.1">
    <property type="nucleotide sequence ID" value="NZ_QUBQ01000001.1"/>
</dbReference>
<dbReference type="PANTHER" id="PTHR30204">
    <property type="entry name" value="REDOX-CYCLING DRUG-SENSING TRANSCRIPTIONAL ACTIVATOR SOXR"/>
    <property type="match status" value="1"/>
</dbReference>
<sequence length="273" mass="32082">MNENPNNYLTTGEFARLCKVNKQTLIYYDQIGLLSPIHKDAKGYRYYSIRQLEFFNVISLLKELGMTLNDIQRYTLNKSPESFLSLLYEQKAELKEKREQIEMNERIIHAKIKTLEYVCRTDLDQIMVQSCPETTLYLSKDIKDVSSDERVTRISDFYNELQQAQLDTGYPLGSITRREQILSGEFTNYSYLYMEQPNSKEDVPYLRTAQGNFLTGFHNGGAATIHETYIRLLDQMTELKFTLGEYVFEECIYDNVVIKQEENYITKIMIQVF</sequence>
<accession>A0A371PHA1</accession>
<keyword evidence="1" id="KW-0238">DNA-binding</keyword>
<name>A0A371PHA1_9BACL</name>
<dbReference type="InterPro" id="IPR009061">
    <property type="entry name" value="DNA-bd_dom_put_sf"/>
</dbReference>
<dbReference type="GO" id="GO:0003700">
    <property type="term" value="F:DNA-binding transcription factor activity"/>
    <property type="evidence" value="ECO:0007669"/>
    <property type="project" value="InterPro"/>
</dbReference>
<gene>
    <name evidence="3" type="ORF">DX130_00350</name>
</gene>
<dbReference type="Pfam" id="PF13411">
    <property type="entry name" value="MerR_1"/>
    <property type="match status" value="1"/>
</dbReference>
<dbReference type="EMBL" id="QUBQ01000001">
    <property type="protein sequence ID" value="REK75581.1"/>
    <property type="molecule type" value="Genomic_DNA"/>
</dbReference>
<keyword evidence="4" id="KW-1185">Reference proteome</keyword>
<dbReference type="PROSITE" id="PS50937">
    <property type="entry name" value="HTH_MERR_2"/>
    <property type="match status" value="1"/>
</dbReference>
<dbReference type="OrthoDB" id="9773308at2"/>
<feature type="domain" description="HTH merR-type" evidence="2">
    <location>
        <begin position="8"/>
        <end position="77"/>
    </location>
</feature>
<dbReference type="Gene3D" id="3.20.80.10">
    <property type="entry name" value="Regulatory factor, effector binding domain"/>
    <property type="match status" value="1"/>
</dbReference>
<reference evidence="3 4" key="1">
    <citation type="submission" date="2018-08" db="EMBL/GenBank/DDBJ databases">
        <title>Paenibacillus sp. M4BSY-1, whole genome shotgun sequence.</title>
        <authorList>
            <person name="Tuo L."/>
        </authorList>
    </citation>
    <scope>NUCLEOTIDE SEQUENCE [LARGE SCALE GENOMIC DNA]</scope>
    <source>
        <strain evidence="3 4">M4BSY-1</strain>
    </source>
</reference>
<dbReference type="Proteomes" id="UP000261905">
    <property type="component" value="Unassembled WGS sequence"/>
</dbReference>
<dbReference type="InterPro" id="IPR011256">
    <property type="entry name" value="Reg_factor_effector_dom_sf"/>
</dbReference>
<protein>
    <submittedName>
        <fullName evidence="3">MerR family transcriptional regulator</fullName>
    </submittedName>
</protein>
<comment type="caution">
    <text evidence="3">The sequence shown here is derived from an EMBL/GenBank/DDBJ whole genome shotgun (WGS) entry which is preliminary data.</text>
</comment>
<evidence type="ECO:0000313" key="3">
    <source>
        <dbReference type="EMBL" id="REK75581.1"/>
    </source>
</evidence>
<dbReference type="PANTHER" id="PTHR30204:SF85">
    <property type="entry name" value="MULTIDRUG-EFFLUX TRANSPORTER 2 REGULATOR"/>
    <property type="match status" value="1"/>
</dbReference>
<dbReference type="Gene3D" id="1.10.1660.10">
    <property type="match status" value="1"/>
</dbReference>
<evidence type="ECO:0000259" key="2">
    <source>
        <dbReference type="PROSITE" id="PS50937"/>
    </source>
</evidence>
<evidence type="ECO:0000256" key="1">
    <source>
        <dbReference type="ARBA" id="ARBA00023125"/>
    </source>
</evidence>